<feature type="active site" description="Tele-AMP-histidine intermediate" evidence="1">
    <location>
        <position position="96"/>
    </location>
</feature>
<evidence type="ECO:0000259" key="4">
    <source>
        <dbReference type="PROSITE" id="PS51084"/>
    </source>
</evidence>
<feature type="domain" description="HIT" evidence="4">
    <location>
        <begin position="4"/>
        <end position="111"/>
    </location>
</feature>
<dbReference type="InterPro" id="IPR011146">
    <property type="entry name" value="HIT-like"/>
</dbReference>
<dbReference type="PROSITE" id="PS00892">
    <property type="entry name" value="HIT_1"/>
    <property type="match status" value="1"/>
</dbReference>
<dbReference type="PRINTS" id="PR00332">
    <property type="entry name" value="HISTRIAD"/>
</dbReference>
<name>A0A3D8IUI6_9HELI</name>
<accession>A0A3D8IUI6</accession>
<dbReference type="Gene3D" id="3.30.428.10">
    <property type="entry name" value="HIT-like"/>
    <property type="match status" value="1"/>
</dbReference>
<dbReference type="RefSeq" id="WP_104724888.1">
    <property type="nucleotide sequence ID" value="NZ_FZNE01000009.1"/>
</dbReference>
<dbReference type="Pfam" id="PF01230">
    <property type="entry name" value="HIT"/>
    <property type="match status" value="1"/>
</dbReference>
<reference evidence="5 6" key="1">
    <citation type="submission" date="2018-04" db="EMBL/GenBank/DDBJ databases">
        <title>Novel Campyloabacter and Helicobacter Species and Strains.</title>
        <authorList>
            <person name="Mannion A.J."/>
            <person name="Shen Z."/>
            <person name="Fox J.G."/>
        </authorList>
    </citation>
    <scope>NUCLEOTIDE SEQUENCE [LARGE SCALE GENOMIC DNA]</scope>
    <source>
        <strain evidence="5 6">ATCC 700242</strain>
    </source>
</reference>
<organism evidence="5 6">
    <name type="scientific">Helicobacter cholecystus</name>
    <dbReference type="NCBI Taxonomy" id="45498"/>
    <lineage>
        <taxon>Bacteria</taxon>
        <taxon>Pseudomonadati</taxon>
        <taxon>Campylobacterota</taxon>
        <taxon>Epsilonproteobacteria</taxon>
        <taxon>Campylobacterales</taxon>
        <taxon>Helicobacteraceae</taxon>
        <taxon>Helicobacter</taxon>
    </lineage>
</organism>
<dbReference type="SUPFAM" id="SSF54197">
    <property type="entry name" value="HIT-like"/>
    <property type="match status" value="1"/>
</dbReference>
<dbReference type="CDD" id="cd01276">
    <property type="entry name" value="PKCI_related"/>
    <property type="match status" value="1"/>
</dbReference>
<dbReference type="Proteomes" id="UP000257067">
    <property type="component" value="Unassembled WGS sequence"/>
</dbReference>
<dbReference type="PROSITE" id="PS51084">
    <property type="entry name" value="HIT_2"/>
    <property type="match status" value="1"/>
</dbReference>
<dbReference type="PANTHER" id="PTHR23089">
    <property type="entry name" value="HISTIDINE TRIAD HIT PROTEIN"/>
    <property type="match status" value="1"/>
</dbReference>
<dbReference type="OrthoDB" id="9784774at2"/>
<evidence type="ECO:0000256" key="2">
    <source>
        <dbReference type="PIRSR" id="PIRSR601310-3"/>
    </source>
</evidence>
<dbReference type="InterPro" id="IPR001310">
    <property type="entry name" value="Histidine_triad_HIT"/>
</dbReference>
<dbReference type="AlphaFoldDB" id="A0A3D8IUI6"/>
<gene>
    <name evidence="5" type="ORF">CQA62_04930</name>
</gene>
<protein>
    <submittedName>
        <fullName evidence="5">Histidine triad nucleotide-binding protein</fullName>
    </submittedName>
</protein>
<dbReference type="InterPro" id="IPR019808">
    <property type="entry name" value="Histidine_triad_CS"/>
</dbReference>
<dbReference type="InterPro" id="IPR036265">
    <property type="entry name" value="HIT-like_sf"/>
</dbReference>
<feature type="short sequence motif" description="Histidine triad motif" evidence="2 3">
    <location>
        <begin position="94"/>
        <end position="98"/>
    </location>
</feature>
<dbReference type="GO" id="GO:0003824">
    <property type="term" value="F:catalytic activity"/>
    <property type="evidence" value="ECO:0007669"/>
    <property type="project" value="InterPro"/>
</dbReference>
<sequence length="111" mass="12458">MSCIFKKIIDGEIPCQKVLENTNCLAFYDINPQAPIHVLIIPKKEIKDFNALDSQTMSELLAFTHQVVETLGLKEQGYRLITNVGENGGQEVAHLHFHLLGGAKLKWEKLA</sequence>
<evidence type="ECO:0000313" key="5">
    <source>
        <dbReference type="EMBL" id="RDU68947.1"/>
    </source>
</evidence>
<proteinExistence type="predicted"/>
<evidence type="ECO:0000313" key="6">
    <source>
        <dbReference type="Proteomes" id="UP000257067"/>
    </source>
</evidence>
<comment type="caution">
    <text evidence="5">The sequence shown here is derived from an EMBL/GenBank/DDBJ whole genome shotgun (WGS) entry which is preliminary data.</text>
</comment>
<evidence type="ECO:0000256" key="3">
    <source>
        <dbReference type="PROSITE-ProRule" id="PRU00464"/>
    </source>
</evidence>
<keyword evidence="6" id="KW-1185">Reference proteome</keyword>
<evidence type="ECO:0000256" key="1">
    <source>
        <dbReference type="PIRSR" id="PIRSR601310-1"/>
    </source>
</evidence>
<dbReference type="EMBL" id="NXLU01000005">
    <property type="protein sequence ID" value="RDU68947.1"/>
    <property type="molecule type" value="Genomic_DNA"/>
</dbReference>